<dbReference type="Proteomes" id="UP000435177">
    <property type="component" value="Unassembled WGS sequence"/>
</dbReference>
<dbReference type="GO" id="GO:0005886">
    <property type="term" value="C:plasma membrane"/>
    <property type="evidence" value="ECO:0007669"/>
    <property type="project" value="UniProtKB-SubCell"/>
</dbReference>
<dbReference type="PROSITE" id="PS00211">
    <property type="entry name" value="ABC_TRANSPORTER_1"/>
    <property type="match status" value="1"/>
</dbReference>
<dbReference type="SUPFAM" id="SSF52540">
    <property type="entry name" value="P-loop containing nucleoside triphosphate hydrolases"/>
    <property type="match status" value="1"/>
</dbReference>
<evidence type="ECO:0000256" key="2">
    <source>
        <dbReference type="ARBA" id="ARBA00022448"/>
    </source>
</evidence>
<keyword evidence="4" id="KW-0410">Iron transport</keyword>
<evidence type="ECO:0000256" key="7">
    <source>
        <dbReference type="ARBA" id="ARBA00023004"/>
    </source>
</evidence>
<comment type="caution">
    <text evidence="12">The sequence shown here is derived from an EMBL/GenBank/DDBJ whole genome shotgun (WGS) entry which is preliminary data.</text>
</comment>
<evidence type="ECO:0000259" key="10">
    <source>
        <dbReference type="PROSITE" id="PS50893"/>
    </source>
</evidence>
<evidence type="ECO:0000256" key="9">
    <source>
        <dbReference type="ARBA" id="ARBA00023136"/>
    </source>
</evidence>
<dbReference type="GO" id="GO:0016887">
    <property type="term" value="F:ATP hydrolysis activity"/>
    <property type="evidence" value="ECO:0007669"/>
    <property type="project" value="InterPro"/>
</dbReference>
<dbReference type="InterPro" id="IPR051535">
    <property type="entry name" value="Siderophore_ABC-ATPase"/>
</dbReference>
<dbReference type="AlphaFoldDB" id="A0A268EV60"/>
<sequence>MNRLETDRLSLKYSDRIIIQHLNIAFEAGAVYSIIGPNGCGKSTLLKALARQLKPAAGQVLLDGKAMSSLSGKQVARQLSYMAQTQEQIEVTVKELVGYGRTPHQPYWNRVSAKDREIADWALEATGLTTYGDRLLHTLSGGERQRAWIAMALAQQPELLLLDEPTTYLDIAHQLEILELVRELNQQFKMTVIMVLHDMNHASVYSDYILAMRSGEIEGFGSPTEVLTPDLLGRVFGVKAHIEAAPEHGKPICRITGLIQK</sequence>
<keyword evidence="9" id="KW-0472">Membrane</keyword>
<keyword evidence="8" id="KW-0406">Ion transport</keyword>
<reference evidence="11 14" key="2">
    <citation type="submission" date="2019-11" db="EMBL/GenBank/DDBJ databases">
        <title>Draft genome sequences of five Paenibacillus species of dairy origin.</title>
        <authorList>
            <person name="Olajide A.M."/>
            <person name="Chen S."/>
            <person name="Lapointe G."/>
        </authorList>
    </citation>
    <scope>NUCLEOTIDE SEQUENCE [LARGE SCALE GENOMIC DNA]</scope>
    <source>
        <strain evidence="11 14">3CS1</strain>
    </source>
</reference>
<dbReference type="GO" id="GO:0005524">
    <property type="term" value="F:ATP binding"/>
    <property type="evidence" value="ECO:0007669"/>
    <property type="project" value="UniProtKB-KW"/>
</dbReference>
<dbReference type="Gene3D" id="3.40.50.300">
    <property type="entry name" value="P-loop containing nucleotide triphosphate hydrolases"/>
    <property type="match status" value="1"/>
</dbReference>
<dbReference type="InterPro" id="IPR027417">
    <property type="entry name" value="P-loop_NTPase"/>
</dbReference>
<gene>
    <name evidence="12" type="ORF">CHH67_10865</name>
    <name evidence="11" type="ORF">GNP94_12855</name>
</gene>
<feature type="domain" description="ABC transporter" evidence="10">
    <location>
        <begin position="4"/>
        <end position="239"/>
    </location>
</feature>
<dbReference type="InterPro" id="IPR003593">
    <property type="entry name" value="AAA+_ATPase"/>
</dbReference>
<dbReference type="EMBL" id="WOAA01000009">
    <property type="protein sequence ID" value="MUG66894.1"/>
    <property type="molecule type" value="Genomic_DNA"/>
</dbReference>
<keyword evidence="5" id="KW-0547">Nucleotide-binding</keyword>
<organism evidence="12 13">
    <name type="scientific">Paenibacillus campinasensis</name>
    <dbReference type="NCBI Taxonomy" id="66347"/>
    <lineage>
        <taxon>Bacteria</taxon>
        <taxon>Bacillati</taxon>
        <taxon>Bacillota</taxon>
        <taxon>Bacilli</taxon>
        <taxon>Bacillales</taxon>
        <taxon>Paenibacillaceae</taxon>
        <taxon>Paenibacillus</taxon>
    </lineage>
</organism>
<dbReference type="RefSeq" id="WP_095265202.1">
    <property type="nucleotide sequence ID" value="NZ_NPBY01000032.1"/>
</dbReference>
<evidence type="ECO:0000256" key="4">
    <source>
        <dbReference type="ARBA" id="ARBA00022496"/>
    </source>
</evidence>
<dbReference type="PANTHER" id="PTHR42771:SF4">
    <property type="entry name" value="IRON(3+)-HYDROXAMATE IMPORT ATP-BINDING PROTEIN FHUC"/>
    <property type="match status" value="1"/>
</dbReference>
<name>A0A268EV60_9BACL</name>
<proteinExistence type="predicted"/>
<keyword evidence="2" id="KW-0813">Transport</keyword>
<dbReference type="PANTHER" id="PTHR42771">
    <property type="entry name" value="IRON(3+)-HYDROXAMATE IMPORT ATP-BINDING PROTEIN FHUC"/>
    <property type="match status" value="1"/>
</dbReference>
<dbReference type="OrthoDB" id="9787851at2"/>
<keyword evidence="3" id="KW-1003">Cell membrane</keyword>
<dbReference type="EMBL" id="NPBY01000032">
    <property type="protein sequence ID" value="PAD77012.1"/>
    <property type="molecule type" value="Genomic_DNA"/>
</dbReference>
<evidence type="ECO:0000313" key="11">
    <source>
        <dbReference type="EMBL" id="MUG66894.1"/>
    </source>
</evidence>
<dbReference type="PROSITE" id="PS50893">
    <property type="entry name" value="ABC_TRANSPORTER_2"/>
    <property type="match status" value="1"/>
</dbReference>
<dbReference type="InterPro" id="IPR017871">
    <property type="entry name" value="ABC_transporter-like_CS"/>
</dbReference>
<dbReference type="CDD" id="cd03214">
    <property type="entry name" value="ABC_Iron-Siderophores_B12_Hemin"/>
    <property type="match status" value="1"/>
</dbReference>
<evidence type="ECO:0000313" key="13">
    <source>
        <dbReference type="Proteomes" id="UP000215596"/>
    </source>
</evidence>
<evidence type="ECO:0000256" key="6">
    <source>
        <dbReference type="ARBA" id="ARBA00022840"/>
    </source>
</evidence>
<dbReference type="InterPro" id="IPR003439">
    <property type="entry name" value="ABC_transporter-like_ATP-bd"/>
</dbReference>
<dbReference type="Pfam" id="PF00005">
    <property type="entry name" value="ABC_tran"/>
    <property type="match status" value="1"/>
</dbReference>
<dbReference type="GO" id="GO:0006826">
    <property type="term" value="P:iron ion transport"/>
    <property type="evidence" value="ECO:0007669"/>
    <property type="project" value="UniProtKB-KW"/>
</dbReference>
<evidence type="ECO:0000313" key="12">
    <source>
        <dbReference type="EMBL" id="PAD77012.1"/>
    </source>
</evidence>
<reference evidence="12 13" key="1">
    <citation type="submission" date="2017-07" db="EMBL/GenBank/DDBJ databases">
        <title>Isolation and whole genome analysis of endospore-forming bacteria from heroin.</title>
        <authorList>
            <person name="Kalinowski J."/>
            <person name="Ahrens B."/>
            <person name="Al-Dilaimi A."/>
            <person name="Winkler A."/>
            <person name="Wibberg D."/>
            <person name="Schleenbecker U."/>
            <person name="Ruckert C."/>
            <person name="Wolfel R."/>
            <person name="Grass G."/>
        </authorList>
    </citation>
    <scope>NUCLEOTIDE SEQUENCE [LARGE SCALE GENOMIC DNA]</scope>
    <source>
        <strain evidence="12 13">7537-G1</strain>
    </source>
</reference>
<evidence type="ECO:0000256" key="3">
    <source>
        <dbReference type="ARBA" id="ARBA00022475"/>
    </source>
</evidence>
<comment type="subcellular location">
    <subcellularLocation>
        <location evidence="1">Cell membrane</location>
        <topology evidence="1">Peripheral membrane protein</topology>
    </subcellularLocation>
</comment>
<dbReference type="SMART" id="SM00382">
    <property type="entry name" value="AAA"/>
    <property type="match status" value="1"/>
</dbReference>
<evidence type="ECO:0000313" key="14">
    <source>
        <dbReference type="Proteomes" id="UP000435177"/>
    </source>
</evidence>
<evidence type="ECO:0000256" key="5">
    <source>
        <dbReference type="ARBA" id="ARBA00022741"/>
    </source>
</evidence>
<protein>
    <submittedName>
        <fullName evidence="11">ATP-binding cassette domain-containing protein</fullName>
    </submittedName>
    <submittedName>
        <fullName evidence="12">Iron ABC transporter ATP-binding protein</fullName>
    </submittedName>
</protein>
<keyword evidence="6 12" id="KW-0067">ATP-binding</keyword>
<keyword evidence="7" id="KW-0408">Iron</keyword>
<keyword evidence="14" id="KW-1185">Reference proteome</keyword>
<dbReference type="Proteomes" id="UP000215596">
    <property type="component" value="Unassembled WGS sequence"/>
</dbReference>
<dbReference type="FunFam" id="3.40.50.300:FF:000134">
    <property type="entry name" value="Iron-enterobactin ABC transporter ATP-binding protein"/>
    <property type="match status" value="1"/>
</dbReference>
<evidence type="ECO:0000256" key="1">
    <source>
        <dbReference type="ARBA" id="ARBA00004202"/>
    </source>
</evidence>
<accession>A0A268EV60</accession>
<evidence type="ECO:0000256" key="8">
    <source>
        <dbReference type="ARBA" id="ARBA00023065"/>
    </source>
</evidence>